<dbReference type="AlphaFoldDB" id="A0A4V2XS82"/>
<dbReference type="Pfam" id="PF20117">
    <property type="entry name" value="DUF6507"/>
    <property type="match status" value="1"/>
</dbReference>
<dbReference type="InterPro" id="IPR045436">
    <property type="entry name" value="DUF6507"/>
</dbReference>
<name>A0A4V2XS82_9ACTN</name>
<comment type="caution">
    <text evidence="2">The sequence shown here is derived from an EMBL/GenBank/DDBJ whole genome shotgun (WGS) entry which is preliminary data.</text>
</comment>
<proteinExistence type="predicted"/>
<reference evidence="2 3" key="1">
    <citation type="submission" date="2019-03" db="EMBL/GenBank/DDBJ databases">
        <title>Draft genome sequences of novel Actinobacteria.</title>
        <authorList>
            <person name="Sahin N."/>
            <person name="Ay H."/>
            <person name="Saygin H."/>
        </authorList>
    </citation>
    <scope>NUCLEOTIDE SEQUENCE [LARGE SCALE GENOMIC DNA]</scope>
    <source>
        <strain evidence="2 3">JCM 30547</strain>
    </source>
</reference>
<sequence length="120" mass="12531">MDWDINVEAVSKVLQDTSTAATPFDGLAKDYGTKLQAVADGLNYSTFTVVAGALGEYATHWSPTLEAAAKQIGASLTGAQNAVKAYMEGQNEMALNAQRAAGRGEMPQVPGVNRGANRAV</sequence>
<protein>
    <submittedName>
        <fullName evidence="2">Uncharacterized protein</fullName>
    </submittedName>
</protein>
<dbReference type="Proteomes" id="UP000295075">
    <property type="component" value="Unassembled WGS sequence"/>
</dbReference>
<gene>
    <name evidence="2" type="ORF">E1261_07625</name>
</gene>
<evidence type="ECO:0000313" key="2">
    <source>
        <dbReference type="EMBL" id="TDC32825.1"/>
    </source>
</evidence>
<organism evidence="2 3">
    <name type="scientific">Kribbella albertanoniae</name>
    <dbReference type="NCBI Taxonomy" id="1266829"/>
    <lineage>
        <taxon>Bacteria</taxon>
        <taxon>Bacillati</taxon>
        <taxon>Actinomycetota</taxon>
        <taxon>Actinomycetes</taxon>
        <taxon>Propionibacteriales</taxon>
        <taxon>Kribbellaceae</taxon>
        <taxon>Kribbella</taxon>
    </lineage>
</organism>
<accession>A0A4V2XS82</accession>
<keyword evidence="3" id="KW-1185">Reference proteome</keyword>
<evidence type="ECO:0000313" key="3">
    <source>
        <dbReference type="Proteomes" id="UP000295075"/>
    </source>
</evidence>
<dbReference type="EMBL" id="SMKA01000019">
    <property type="protein sequence ID" value="TDC32825.1"/>
    <property type="molecule type" value="Genomic_DNA"/>
</dbReference>
<evidence type="ECO:0000256" key="1">
    <source>
        <dbReference type="SAM" id="MobiDB-lite"/>
    </source>
</evidence>
<feature type="region of interest" description="Disordered" evidence="1">
    <location>
        <begin position="100"/>
        <end position="120"/>
    </location>
</feature>
<dbReference type="OrthoDB" id="3828108at2"/>
<dbReference type="RefSeq" id="WP_132404046.1">
    <property type="nucleotide sequence ID" value="NZ_SMKA01000019.1"/>
</dbReference>